<evidence type="ECO:0000256" key="1">
    <source>
        <dbReference type="SAM" id="MobiDB-lite"/>
    </source>
</evidence>
<keyword evidence="4" id="KW-1185">Reference proteome</keyword>
<dbReference type="Proteomes" id="UP001216510">
    <property type="component" value="Chromosome"/>
</dbReference>
<sequence length="512" mass="56204">MSAGTSATVDLWADDHLGRKDEAVYLTSYLAARYRAKASEAGFVLAVNGDWGMGKSFMLERWSKDMEVAGHPVITFNSWENDFTPEPLVAFIAELDKGLAPSFAKLPPASRLRAAWYEQAKAVLVPCLKVTGMAVLKQAAGIGASQLDDIWNARDDDAEGNPPAKDGGSATAGTHAAGKGKDDAKDDDAKFDAKGLGEKLNKAVEETLKAHNNTKQAISAFKKRLASLIEHLRSEAGVSLPVYVFIDELDRCRPDYAIRLLEGIKHLFGVPGLHFIVATNLTELAHSVRSVYGAGFAAERYLKRFFDMEYALPEPVSARYAEELMTPVAGLTQATFITGFETLYAPGTFSAKALPYLFDNYAIGFELSLRDQAQVARILEAALLSLGTTPVHIHFLVFLAMLYQKNSQVYQRVLKAKNIEGPTGFAAACPRMDTTELLVPTEYNSGDHEFIKLTDIANVYFDFIGYRDASHASASPDVFPSNLYQRMMGDDTARATINRYLEVVRHAGRFSK</sequence>
<name>A0ABY8BAP3_9BURK</name>
<organism evidence="3 4">
    <name type="scientific">Pseudoduganella chitinolytica</name>
    <dbReference type="NCBI Taxonomy" id="34070"/>
    <lineage>
        <taxon>Bacteria</taxon>
        <taxon>Pseudomonadati</taxon>
        <taxon>Pseudomonadota</taxon>
        <taxon>Betaproteobacteria</taxon>
        <taxon>Burkholderiales</taxon>
        <taxon>Oxalobacteraceae</taxon>
        <taxon>Telluria group</taxon>
        <taxon>Pseudoduganella</taxon>
    </lineage>
</organism>
<gene>
    <name evidence="3" type="ORF">PX653_26945</name>
</gene>
<evidence type="ECO:0000259" key="2">
    <source>
        <dbReference type="Pfam" id="PF07693"/>
    </source>
</evidence>
<dbReference type="SUPFAM" id="SSF52540">
    <property type="entry name" value="P-loop containing nucleoside triphosphate hydrolases"/>
    <property type="match status" value="1"/>
</dbReference>
<protein>
    <submittedName>
        <fullName evidence="3">P-loop NTPase fold protein</fullName>
    </submittedName>
</protein>
<proteinExistence type="predicted"/>
<feature type="compositionally biased region" description="Low complexity" evidence="1">
    <location>
        <begin position="166"/>
        <end position="177"/>
    </location>
</feature>
<dbReference type="InterPro" id="IPR027417">
    <property type="entry name" value="P-loop_NTPase"/>
</dbReference>
<dbReference type="EMBL" id="CP119083">
    <property type="protein sequence ID" value="WEF32985.1"/>
    <property type="molecule type" value="Genomic_DNA"/>
</dbReference>
<evidence type="ECO:0000313" key="4">
    <source>
        <dbReference type="Proteomes" id="UP001216510"/>
    </source>
</evidence>
<dbReference type="Pfam" id="PF07693">
    <property type="entry name" value="KAP_NTPase"/>
    <property type="match status" value="1"/>
</dbReference>
<dbReference type="RefSeq" id="WP_277415700.1">
    <property type="nucleotide sequence ID" value="NZ_CP119083.1"/>
</dbReference>
<reference evidence="3 4" key="1">
    <citation type="submission" date="2023-02" db="EMBL/GenBank/DDBJ databases">
        <title>Gemone sequence of Telluria chitinolytica ACM 3522T.</title>
        <authorList>
            <person name="Frediansyah A."/>
            <person name="Miess H."/>
            <person name="Gross H."/>
        </authorList>
    </citation>
    <scope>NUCLEOTIDE SEQUENCE [LARGE SCALE GENOMIC DNA]</scope>
    <source>
        <strain evidence="3 4">ACM 3522</strain>
    </source>
</reference>
<feature type="domain" description="KAP NTPase" evidence="2">
    <location>
        <begin position="39"/>
        <end position="326"/>
    </location>
</feature>
<dbReference type="InterPro" id="IPR011646">
    <property type="entry name" value="KAP_P-loop"/>
</dbReference>
<feature type="region of interest" description="Disordered" evidence="1">
    <location>
        <begin position="153"/>
        <end position="186"/>
    </location>
</feature>
<accession>A0ABY8BAP3</accession>
<evidence type="ECO:0000313" key="3">
    <source>
        <dbReference type="EMBL" id="WEF32985.1"/>
    </source>
</evidence>